<evidence type="ECO:0000313" key="2">
    <source>
        <dbReference type="Proteomes" id="UP000017127"/>
    </source>
</evidence>
<accession>U7QE16</accession>
<sequence length="154" mass="17735">MVTSASVTQLLNPQNVSSLKQLARSITLSQGEFCLILACCNRRELRHQMIKQLHQLCSVHLEELTLDCSTETLYSTIARHFSHNSPDAVMVDGFESVRHLQQLLIATNYVREEFCHFRFPVVLWVNDEMIKQLVRLAPDFFSFALSGIEFTDEF</sequence>
<protein>
    <submittedName>
        <fullName evidence="1">Putative wD-repeat protein</fullName>
    </submittedName>
</protein>
<dbReference type="EMBL" id="AUZM01000041">
    <property type="protein sequence ID" value="ERT06139.1"/>
    <property type="molecule type" value="Genomic_DNA"/>
</dbReference>
<organism evidence="1 2">
    <name type="scientific">Lyngbya aestuarii BL J</name>
    <dbReference type="NCBI Taxonomy" id="1348334"/>
    <lineage>
        <taxon>Bacteria</taxon>
        <taxon>Bacillati</taxon>
        <taxon>Cyanobacteriota</taxon>
        <taxon>Cyanophyceae</taxon>
        <taxon>Oscillatoriophycideae</taxon>
        <taxon>Oscillatoriales</taxon>
        <taxon>Microcoleaceae</taxon>
        <taxon>Lyngbya</taxon>
    </lineage>
</organism>
<evidence type="ECO:0000313" key="1">
    <source>
        <dbReference type="EMBL" id="ERT06139.1"/>
    </source>
</evidence>
<comment type="caution">
    <text evidence="1">The sequence shown here is derived from an EMBL/GenBank/DDBJ whole genome shotgun (WGS) entry which is preliminary data.</text>
</comment>
<name>U7QE16_9CYAN</name>
<reference evidence="1 2" key="1">
    <citation type="journal article" date="2013" name="Front. Microbiol.">
        <title>Comparative genomic analyses of the cyanobacterium, Lyngbya aestuarii BL J, a powerful hydrogen producer.</title>
        <authorList>
            <person name="Kothari A."/>
            <person name="Vaughn M."/>
            <person name="Garcia-Pichel F."/>
        </authorList>
    </citation>
    <scope>NUCLEOTIDE SEQUENCE [LARGE SCALE GENOMIC DNA]</scope>
    <source>
        <strain evidence="1 2">BL J</strain>
    </source>
</reference>
<gene>
    <name evidence="1" type="ORF">M595_3887</name>
</gene>
<dbReference type="AlphaFoldDB" id="U7QE16"/>
<dbReference type="RefSeq" id="WP_023067580.1">
    <property type="nucleotide sequence ID" value="NZ_AUZM01000041.1"/>
</dbReference>
<dbReference type="OrthoDB" id="484836at2"/>
<keyword evidence="2" id="KW-1185">Reference proteome</keyword>
<dbReference type="Proteomes" id="UP000017127">
    <property type="component" value="Unassembled WGS sequence"/>
</dbReference>
<proteinExistence type="predicted"/>